<evidence type="ECO:0000313" key="3">
    <source>
        <dbReference type="Proteomes" id="UP000006727"/>
    </source>
</evidence>
<reference evidence="1 3" key="2">
    <citation type="journal article" date="2018" name="Plant J.">
        <title>The Physcomitrella patens chromosome-scale assembly reveals moss genome structure and evolution.</title>
        <authorList>
            <person name="Lang D."/>
            <person name="Ullrich K.K."/>
            <person name="Murat F."/>
            <person name="Fuchs J."/>
            <person name="Jenkins J."/>
            <person name="Haas F.B."/>
            <person name="Piednoel M."/>
            <person name="Gundlach H."/>
            <person name="Van Bel M."/>
            <person name="Meyberg R."/>
            <person name="Vives C."/>
            <person name="Morata J."/>
            <person name="Symeonidi A."/>
            <person name="Hiss M."/>
            <person name="Muchero W."/>
            <person name="Kamisugi Y."/>
            <person name="Saleh O."/>
            <person name="Blanc G."/>
            <person name="Decker E.L."/>
            <person name="van Gessel N."/>
            <person name="Grimwood J."/>
            <person name="Hayes R.D."/>
            <person name="Graham S.W."/>
            <person name="Gunter L.E."/>
            <person name="McDaniel S.F."/>
            <person name="Hoernstein S.N.W."/>
            <person name="Larsson A."/>
            <person name="Li F.W."/>
            <person name="Perroud P.F."/>
            <person name="Phillips J."/>
            <person name="Ranjan P."/>
            <person name="Rokshar D.S."/>
            <person name="Rothfels C.J."/>
            <person name="Schneider L."/>
            <person name="Shu S."/>
            <person name="Stevenson D.W."/>
            <person name="Thummler F."/>
            <person name="Tillich M."/>
            <person name="Villarreal Aguilar J.C."/>
            <person name="Widiez T."/>
            <person name="Wong G.K."/>
            <person name="Wymore A."/>
            <person name="Zhang Y."/>
            <person name="Zimmer A.D."/>
            <person name="Quatrano R.S."/>
            <person name="Mayer K.F.X."/>
            <person name="Goodstein D."/>
            <person name="Casacuberta J.M."/>
            <person name="Vandepoele K."/>
            <person name="Reski R."/>
            <person name="Cuming A.C."/>
            <person name="Tuskan G.A."/>
            <person name="Maumus F."/>
            <person name="Salse J."/>
            <person name="Schmutz J."/>
            <person name="Rensing S.A."/>
        </authorList>
    </citation>
    <scope>NUCLEOTIDE SEQUENCE [LARGE SCALE GENOMIC DNA]</scope>
    <source>
        <strain evidence="2 3">cv. Gransden 2004</strain>
    </source>
</reference>
<dbReference type="Proteomes" id="UP000006727">
    <property type="component" value="Chromosome 3"/>
</dbReference>
<reference evidence="1 3" key="1">
    <citation type="journal article" date="2008" name="Science">
        <title>The Physcomitrella genome reveals evolutionary insights into the conquest of land by plants.</title>
        <authorList>
            <person name="Rensing S."/>
            <person name="Lang D."/>
            <person name="Zimmer A."/>
            <person name="Terry A."/>
            <person name="Salamov A."/>
            <person name="Shapiro H."/>
            <person name="Nishiyama T."/>
            <person name="Perroud P.-F."/>
            <person name="Lindquist E."/>
            <person name="Kamisugi Y."/>
            <person name="Tanahashi T."/>
            <person name="Sakakibara K."/>
            <person name="Fujita T."/>
            <person name="Oishi K."/>
            <person name="Shin-I T."/>
            <person name="Kuroki Y."/>
            <person name="Toyoda A."/>
            <person name="Suzuki Y."/>
            <person name="Hashimoto A."/>
            <person name="Yamaguchi K."/>
            <person name="Sugano A."/>
            <person name="Kohara Y."/>
            <person name="Fujiyama A."/>
            <person name="Anterola A."/>
            <person name="Aoki S."/>
            <person name="Ashton N."/>
            <person name="Barbazuk W.B."/>
            <person name="Barker E."/>
            <person name="Bennetzen J."/>
            <person name="Bezanilla M."/>
            <person name="Blankenship R."/>
            <person name="Cho S.H."/>
            <person name="Dutcher S."/>
            <person name="Estelle M."/>
            <person name="Fawcett J.A."/>
            <person name="Gundlach H."/>
            <person name="Hanada K."/>
            <person name="Heyl A."/>
            <person name="Hicks K.A."/>
            <person name="Hugh J."/>
            <person name="Lohr M."/>
            <person name="Mayer K."/>
            <person name="Melkozernov A."/>
            <person name="Murata T."/>
            <person name="Nelson D."/>
            <person name="Pils B."/>
            <person name="Prigge M."/>
            <person name="Reiss B."/>
            <person name="Renner T."/>
            <person name="Rombauts S."/>
            <person name="Rushton P."/>
            <person name="Sanderfoot A."/>
            <person name="Schween G."/>
            <person name="Shiu S.-H."/>
            <person name="Stueber K."/>
            <person name="Theodoulou F.L."/>
            <person name="Tu H."/>
            <person name="Van de Peer Y."/>
            <person name="Verrier P.J."/>
            <person name="Waters E."/>
            <person name="Wood A."/>
            <person name="Yang L."/>
            <person name="Cove D."/>
            <person name="Cuming A."/>
            <person name="Hasebe M."/>
            <person name="Lucas S."/>
            <person name="Mishler D.B."/>
            <person name="Reski R."/>
            <person name="Grigoriev I."/>
            <person name="Quatrano R.S."/>
            <person name="Boore J.L."/>
        </authorList>
    </citation>
    <scope>NUCLEOTIDE SEQUENCE [LARGE SCALE GENOMIC DNA]</scope>
    <source>
        <strain evidence="2 3">cv. Gransden 2004</strain>
    </source>
</reference>
<proteinExistence type="predicted"/>
<dbReference type="Gramene" id="Pp3c3_17160V3.2">
    <property type="protein sequence ID" value="PAC:32942596.CDS.1"/>
    <property type="gene ID" value="Pp3c3_17160"/>
</dbReference>
<dbReference type="Gramene" id="Pp3c3_17160V3.1">
    <property type="protein sequence ID" value="PAC:32942595.CDS.1"/>
    <property type="gene ID" value="Pp3c3_17160"/>
</dbReference>
<organism evidence="1">
    <name type="scientific">Physcomitrium patens</name>
    <name type="common">Spreading-leaved earth moss</name>
    <name type="synonym">Physcomitrella patens</name>
    <dbReference type="NCBI Taxonomy" id="3218"/>
    <lineage>
        <taxon>Eukaryota</taxon>
        <taxon>Viridiplantae</taxon>
        <taxon>Streptophyta</taxon>
        <taxon>Embryophyta</taxon>
        <taxon>Bryophyta</taxon>
        <taxon>Bryophytina</taxon>
        <taxon>Bryopsida</taxon>
        <taxon>Funariidae</taxon>
        <taxon>Funariales</taxon>
        <taxon>Funariaceae</taxon>
        <taxon>Physcomitrium</taxon>
    </lineage>
</organism>
<dbReference type="EnsemblPlants" id="Pp3c3_17160V3.2">
    <property type="protein sequence ID" value="PAC:32942596.CDS.1"/>
    <property type="gene ID" value="Pp3c3_17160"/>
</dbReference>
<evidence type="ECO:0000313" key="2">
    <source>
        <dbReference type="EnsemblPlants" id="PAC:32942595.CDS.1"/>
    </source>
</evidence>
<dbReference type="HOGENOM" id="CLU_2390093_0_0_1"/>
<dbReference type="InParanoid" id="A9RSJ4"/>
<evidence type="ECO:0000313" key="1">
    <source>
        <dbReference type="EMBL" id="PNR57560.1"/>
    </source>
</evidence>
<dbReference type="EMBL" id="ABEU02000003">
    <property type="protein sequence ID" value="PNR57560.1"/>
    <property type="molecule type" value="Genomic_DNA"/>
</dbReference>
<reference evidence="2" key="3">
    <citation type="submission" date="2020-12" db="UniProtKB">
        <authorList>
            <consortium name="EnsemblPlants"/>
        </authorList>
    </citation>
    <scope>IDENTIFICATION</scope>
</reference>
<name>A9RSJ4_PHYPA</name>
<dbReference type="AlphaFoldDB" id="A9RSJ4"/>
<dbReference type="PaxDb" id="3218-PP1S25_379V6.1"/>
<gene>
    <name evidence="1" type="ORF">PHYPA_004554</name>
</gene>
<protein>
    <submittedName>
        <fullName evidence="1 2">Uncharacterized protein</fullName>
    </submittedName>
</protein>
<accession>A9RSJ4</accession>
<keyword evidence="3" id="KW-1185">Reference proteome</keyword>
<sequence>MAMRTEHIPHSGGLLQGVVAISSRCAADLFEATACICVWVIRRCVTGLAGAYESMQRWRKHSLTTPLAGMWDIDAGLHGPAIRRAEIGDMFPPLVLEDGELATDV</sequence>
<dbReference type="EnsemblPlants" id="Pp3c3_17160V3.1">
    <property type="protein sequence ID" value="PAC:32942595.CDS.1"/>
    <property type="gene ID" value="Pp3c3_17160"/>
</dbReference>